<feature type="transmembrane region" description="Helical" evidence="4">
    <location>
        <begin position="613"/>
        <end position="633"/>
    </location>
</feature>
<keyword evidence="4" id="KW-0472">Membrane</keyword>
<dbReference type="InterPro" id="IPR046959">
    <property type="entry name" value="PRK1-6/SRF4-like"/>
</dbReference>
<feature type="compositionally biased region" description="Polar residues" evidence="3">
    <location>
        <begin position="542"/>
        <end position="552"/>
    </location>
</feature>
<evidence type="ECO:0000313" key="6">
    <source>
        <dbReference type="EMBL" id="KAL2915804.1"/>
    </source>
</evidence>
<proteinExistence type="predicted"/>
<sequence length="885" mass="96376">MCCCLVAFGVLRMRAAQVRDEWQLRGAPGNVEALALVQSHLAAAERLERSFASKTRLRQLLAARTTAAHVARVYAELLWAAKTVGLSLVCDPGEMQAALEVDAASLPEQAGSLPMLRRNESQLLETLADIETAESVPAELRTSQLAAARAEIVTLMGRGRTARRSWSIAAGDVEVVRSAPLATQLPIAHGARSTASASAAAASDIVLASETAVAAPHSVFLGRWNAMDVAVRFISGIESAESAEQLAHEASEWYGLQHPNILPLWRACLDTDEPFIVLPLMRCSLSGWLGRHPDAGITRRLDLVLDIARGIGFLHASGIVHGEVWSDSVLVGHDGRALLTRFKSNLIHGRRLSRRPAALARWAAPEASQRRSSQPLKSQDAFSFAMTCVEIFSGRIPFAAEPSDEVVRERLRQGFRPDRPDGVPDLVWRIITECWSPDPLRRPEFSEIVERLGLFHQVLAKLKREAGVASEPLASSTPPNSPPPSPSSSSMPSSTSQVAFPPQSVHLTPSSEHSMVPKMQSSRTSTSGAATAGSKERHLRQTKSQYYDRSNQPSIRLPPRSRSLSDHGTGLATGSRSEDATQATTLSEAAEHVGHRALDEQTRLRAAVVRNNIQVIASLAAAAAMCWGLYTLAGIVAANWTAIGLTMGVISVGVFVAQVFGSFSVPSRPGTQVNLPAPSHVAPRPGGESDLAILIRIFPSWAKRNRVTIDHWQHINSSTNVVGDHGSAVFTRPRIVINNDGRITELRLTDVGLDGELSSEIGKLDQLRVLELNRNRLQGRIPFEIGQLVHLERLWLSDNNFLGEIPTSIGNLRNLQTLVLSHNQLYGEIPSEIGYLISLQGLWLSYNKLSGKIPAELGNLPQLKFFEWEGNRFHSDLPANLERLL</sequence>
<organism evidence="6 7">
    <name type="scientific">Polyrhizophydium stewartii</name>
    <dbReference type="NCBI Taxonomy" id="2732419"/>
    <lineage>
        <taxon>Eukaryota</taxon>
        <taxon>Fungi</taxon>
        <taxon>Fungi incertae sedis</taxon>
        <taxon>Chytridiomycota</taxon>
        <taxon>Chytridiomycota incertae sedis</taxon>
        <taxon>Chytridiomycetes</taxon>
        <taxon>Rhizophydiales</taxon>
        <taxon>Rhizophydiales incertae sedis</taxon>
        <taxon>Polyrhizophydium</taxon>
    </lineage>
</organism>
<comment type="caution">
    <text evidence="6">The sequence shown here is derived from an EMBL/GenBank/DDBJ whole genome shotgun (WGS) entry which is preliminary data.</text>
</comment>
<keyword evidence="1" id="KW-0433">Leucine-rich repeat</keyword>
<evidence type="ECO:0000313" key="7">
    <source>
        <dbReference type="Proteomes" id="UP001527925"/>
    </source>
</evidence>
<feature type="domain" description="Protein kinase" evidence="5">
    <location>
        <begin position="205"/>
        <end position="459"/>
    </location>
</feature>
<dbReference type="InterPro" id="IPR032675">
    <property type="entry name" value="LRR_dom_sf"/>
</dbReference>
<dbReference type="InterPro" id="IPR055414">
    <property type="entry name" value="LRR_R13L4/SHOC2-like"/>
</dbReference>
<dbReference type="Proteomes" id="UP001527925">
    <property type="component" value="Unassembled WGS sequence"/>
</dbReference>
<dbReference type="SUPFAM" id="SSF56112">
    <property type="entry name" value="Protein kinase-like (PK-like)"/>
    <property type="match status" value="1"/>
</dbReference>
<dbReference type="Gene3D" id="3.80.10.10">
    <property type="entry name" value="Ribonuclease Inhibitor"/>
    <property type="match status" value="2"/>
</dbReference>
<feature type="compositionally biased region" description="Low complexity" evidence="3">
    <location>
        <begin position="487"/>
        <end position="496"/>
    </location>
</feature>
<keyword evidence="4" id="KW-0812">Transmembrane</keyword>
<dbReference type="InterPro" id="IPR011009">
    <property type="entry name" value="Kinase-like_dom_sf"/>
</dbReference>
<keyword evidence="2" id="KW-0677">Repeat</keyword>
<feature type="compositionally biased region" description="Low complexity" evidence="3">
    <location>
        <begin position="553"/>
        <end position="562"/>
    </location>
</feature>
<dbReference type="SMART" id="SM00369">
    <property type="entry name" value="LRR_TYP"/>
    <property type="match status" value="3"/>
</dbReference>
<dbReference type="PROSITE" id="PS50011">
    <property type="entry name" value="PROTEIN_KINASE_DOM"/>
    <property type="match status" value="1"/>
</dbReference>
<dbReference type="InterPro" id="IPR003591">
    <property type="entry name" value="Leu-rich_rpt_typical-subtyp"/>
</dbReference>
<dbReference type="InterPro" id="IPR001245">
    <property type="entry name" value="Ser-Thr/Tyr_kinase_cat_dom"/>
</dbReference>
<dbReference type="SUPFAM" id="SSF52058">
    <property type="entry name" value="L domain-like"/>
    <property type="match status" value="1"/>
</dbReference>
<feature type="compositionally biased region" description="Polar residues" evidence="3">
    <location>
        <begin position="572"/>
        <end position="587"/>
    </location>
</feature>
<dbReference type="Gene3D" id="1.10.510.10">
    <property type="entry name" value="Transferase(Phosphotransferase) domain 1"/>
    <property type="match status" value="1"/>
</dbReference>
<feature type="compositionally biased region" description="Low complexity" evidence="3">
    <location>
        <begin position="521"/>
        <end position="533"/>
    </location>
</feature>
<dbReference type="PANTHER" id="PTHR48007">
    <property type="entry name" value="LEUCINE-RICH REPEAT RECEPTOR-LIKE PROTEIN KINASE PXC1"/>
    <property type="match status" value="1"/>
</dbReference>
<feature type="transmembrane region" description="Helical" evidence="4">
    <location>
        <begin position="640"/>
        <end position="660"/>
    </location>
</feature>
<dbReference type="EMBL" id="JADGIZ020000021">
    <property type="protein sequence ID" value="KAL2915804.1"/>
    <property type="molecule type" value="Genomic_DNA"/>
</dbReference>
<keyword evidence="4" id="KW-1133">Transmembrane helix</keyword>
<gene>
    <name evidence="6" type="ORF">HK105_204751</name>
</gene>
<dbReference type="PANTHER" id="PTHR48007:SF4">
    <property type="entry name" value="LEUCINE-RICH REPEAT RECEPTOR-LIKE PROTEIN KINASE PXC1"/>
    <property type="match status" value="1"/>
</dbReference>
<protein>
    <recommendedName>
        <fullName evidence="5">Protein kinase domain-containing protein</fullName>
    </recommendedName>
</protein>
<dbReference type="Pfam" id="PF07714">
    <property type="entry name" value="PK_Tyr_Ser-Thr"/>
    <property type="match status" value="1"/>
</dbReference>
<evidence type="ECO:0000256" key="4">
    <source>
        <dbReference type="SAM" id="Phobius"/>
    </source>
</evidence>
<accession>A0ABR4N8F8</accession>
<reference evidence="6 7" key="1">
    <citation type="submission" date="2023-09" db="EMBL/GenBank/DDBJ databases">
        <title>Pangenome analysis of Batrachochytrium dendrobatidis and related Chytrids.</title>
        <authorList>
            <person name="Yacoub M.N."/>
            <person name="Stajich J.E."/>
            <person name="James T.Y."/>
        </authorList>
    </citation>
    <scope>NUCLEOTIDE SEQUENCE [LARGE SCALE GENOMIC DNA]</scope>
    <source>
        <strain evidence="6 7">JEL0888</strain>
    </source>
</reference>
<evidence type="ECO:0000259" key="5">
    <source>
        <dbReference type="PROSITE" id="PS50011"/>
    </source>
</evidence>
<evidence type="ECO:0000256" key="1">
    <source>
        <dbReference type="ARBA" id="ARBA00022614"/>
    </source>
</evidence>
<dbReference type="Pfam" id="PF23598">
    <property type="entry name" value="LRR_14"/>
    <property type="match status" value="1"/>
</dbReference>
<feature type="region of interest" description="Disordered" evidence="3">
    <location>
        <begin position="469"/>
        <end position="594"/>
    </location>
</feature>
<keyword evidence="7" id="KW-1185">Reference proteome</keyword>
<evidence type="ECO:0000256" key="2">
    <source>
        <dbReference type="ARBA" id="ARBA00022737"/>
    </source>
</evidence>
<name>A0ABR4N8F8_9FUNG</name>
<dbReference type="InterPro" id="IPR000719">
    <property type="entry name" value="Prot_kinase_dom"/>
</dbReference>
<evidence type="ECO:0000256" key="3">
    <source>
        <dbReference type="SAM" id="MobiDB-lite"/>
    </source>
</evidence>